<dbReference type="GO" id="GO:0015174">
    <property type="term" value="F:basic amino acid transmembrane transporter activity"/>
    <property type="evidence" value="ECO:0007669"/>
    <property type="project" value="UniProtKB-ARBA"/>
</dbReference>
<dbReference type="FunFam" id="1.20.1280.290:FF:000012">
    <property type="entry name" value="Vacuolar membrane PQ loop repeat protein"/>
    <property type="match status" value="1"/>
</dbReference>
<comment type="subcellular location">
    <subcellularLocation>
        <location evidence="1">Membrane</location>
        <topology evidence="1">Multi-pass membrane protein</topology>
    </subcellularLocation>
</comment>
<dbReference type="RefSeq" id="XP_028472196.1">
    <property type="nucleotide sequence ID" value="XM_028619327.1"/>
</dbReference>
<evidence type="ECO:0000256" key="3">
    <source>
        <dbReference type="ARBA" id="ARBA00022989"/>
    </source>
</evidence>
<evidence type="ECO:0000256" key="6">
    <source>
        <dbReference type="ARBA" id="ARBA00050768"/>
    </source>
</evidence>
<dbReference type="GeneID" id="39588215"/>
<evidence type="ECO:0000256" key="7">
    <source>
        <dbReference type="SAM" id="Phobius"/>
    </source>
</evidence>
<dbReference type="SMART" id="SM00679">
    <property type="entry name" value="CTNS"/>
    <property type="match status" value="2"/>
</dbReference>
<dbReference type="PANTHER" id="PTHR16201">
    <property type="entry name" value="SEVEN TRANSMEMBRANE PROTEIN 1-RELATED"/>
    <property type="match status" value="1"/>
</dbReference>
<keyword evidence="4 7" id="KW-0472">Membrane</keyword>
<dbReference type="GO" id="GO:0098852">
    <property type="term" value="C:lytic vacuole membrane"/>
    <property type="evidence" value="ECO:0007669"/>
    <property type="project" value="UniProtKB-ARBA"/>
</dbReference>
<protein>
    <recommendedName>
        <fullName evidence="10">PQ loop repeat-containing protein 2</fullName>
    </recommendedName>
</protein>
<evidence type="ECO:0000256" key="5">
    <source>
        <dbReference type="ARBA" id="ARBA00038039"/>
    </source>
</evidence>
<proteinExistence type="inferred from homology"/>
<dbReference type="EMBL" id="RSCE01000018">
    <property type="protein sequence ID" value="RSH77049.1"/>
    <property type="molecule type" value="Genomic_DNA"/>
</dbReference>
<feature type="transmembrane region" description="Helical" evidence="7">
    <location>
        <begin position="154"/>
        <end position="175"/>
    </location>
</feature>
<comment type="caution">
    <text evidence="8">The sequence shown here is derived from an EMBL/GenBank/DDBJ whole genome shotgun (WGS) entry which is preliminary data.</text>
</comment>
<organism evidence="8 9">
    <name type="scientific">Apiotrichum porosum</name>
    <dbReference type="NCBI Taxonomy" id="105984"/>
    <lineage>
        <taxon>Eukaryota</taxon>
        <taxon>Fungi</taxon>
        <taxon>Dikarya</taxon>
        <taxon>Basidiomycota</taxon>
        <taxon>Agaricomycotina</taxon>
        <taxon>Tremellomycetes</taxon>
        <taxon>Trichosporonales</taxon>
        <taxon>Trichosporonaceae</taxon>
        <taxon>Apiotrichum</taxon>
    </lineage>
</organism>
<evidence type="ECO:0000256" key="1">
    <source>
        <dbReference type="ARBA" id="ARBA00004141"/>
    </source>
</evidence>
<evidence type="ECO:0008006" key="10">
    <source>
        <dbReference type="Google" id="ProtNLM"/>
    </source>
</evidence>
<name>A0A427XDS5_9TREE</name>
<dbReference type="AlphaFoldDB" id="A0A427XDS5"/>
<accession>A0A427XDS5</accession>
<feature type="transmembrane region" description="Helical" evidence="7">
    <location>
        <begin position="79"/>
        <end position="100"/>
    </location>
</feature>
<feature type="transmembrane region" description="Helical" evidence="7">
    <location>
        <begin position="230"/>
        <end position="249"/>
    </location>
</feature>
<reference evidence="8 9" key="1">
    <citation type="submission" date="2018-11" db="EMBL/GenBank/DDBJ databases">
        <title>Genome sequence of Apiotrichum porosum DSM 27194.</title>
        <authorList>
            <person name="Aliyu H."/>
            <person name="Gorte O."/>
            <person name="Ochsenreither K."/>
        </authorList>
    </citation>
    <scope>NUCLEOTIDE SEQUENCE [LARGE SCALE GENOMIC DNA]</scope>
    <source>
        <strain evidence="8 9">DSM 27194</strain>
    </source>
</reference>
<keyword evidence="2 7" id="KW-0812">Transmembrane</keyword>
<evidence type="ECO:0000313" key="8">
    <source>
        <dbReference type="EMBL" id="RSH77049.1"/>
    </source>
</evidence>
<evidence type="ECO:0000256" key="4">
    <source>
        <dbReference type="ARBA" id="ARBA00023136"/>
    </source>
</evidence>
<dbReference type="GO" id="GO:0034486">
    <property type="term" value="P:vacuolar transmembrane transport"/>
    <property type="evidence" value="ECO:0007669"/>
    <property type="project" value="UniProtKB-ARBA"/>
</dbReference>
<evidence type="ECO:0000256" key="2">
    <source>
        <dbReference type="ARBA" id="ARBA00022692"/>
    </source>
</evidence>
<evidence type="ECO:0000313" key="9">
    <source>
        <dbReference type="Proteomes" id="UP000279236"/>
    </source>
</evidence>
<dbReference type="Gene3D" id="1.20.1280.290">
    <property type="match status" value="2"/>
</dbReference>
<comment type="similarity">
    <text evidence="5">Belongs to the laat-1 family.</text>
</comment>
<comment type="catalytic activity">
    <reaction evidence="6">
        <text>L-histidine(out) + L-arginine(in) = L-histidine(in) + L-arginine(out)</text>
        <dbReference type="Rhea" id="RHEA:71063"/>
        <dbReference type="ChEBI" id="CHEBI:32682"/>
        <dbReference type="ChEBI" id="CHEBI:57595"/>
    </reaction>
</comment>
<gene>
    <name evidence="8" type="ORF">EHS24_003672</name>
</gene>
<dbReference type="InterPro" id="IPR006603">
    <property type="entry name" value="PQ-loop_rpt"/>
</dbReference>
<keyword evidence="9" id="KW-1185">Reference proteome</keyword>
<feature type="transmembrane region" description="Helical" evidence="7">
    <location>
        <begin position="261"/>
        <end position="284"/>
    </location>
</feature>
<sequence length="304" mass="33726">MIPPLTHTEMSSVVSGHMADEVAVSYAITSRPPHATAQPLPVLELTTSQMGYMSIACWVIVYSPQIWENYMLKSGDGLSVPFILLWLGGDITNLIGGAMAGVLPTMIILAVYYNICDIILLFQVYYYRSLRKRPENQPLLEAPPRTLKPLLPAYLSYPLMIAFVIVSGFVSWALADHSGGDKHPEDGPAGGVELEWKSQLLGYASCFLYIGSRVPQIFHNLKTRCEGLSLAMFFFSISGNVTYVASILLTSMERKYLITNASWIAGAALTIFLDLYVLAQFAYFSYQDSHKHKVFADDVSEEEA</sequence>
<dbReference type="Proteomes" id="UP000279236">
    <property type="component" value="Unassembled WGS sequence"/>
</dbReference>
<dbReference type="OrthoDB" id="8048523at2759"/>
<dbReference type="PANTHER" id="PTHR16201:SF44">
    <property type="entry name" value="SEVEN TRANSMEMBRANE PROTEIN 1"/>
    <property type="match status" value="1"/>
</dbReference>
<keyword evidence="3 7" id="KW-1133">Transmembrane helix</keyword>
<feature type="transmembrane region" description="Helical" evidence="7">
    <location>
        <begin position="106"/>
        <end position="127"/>
    </location>
</feature>
<dbReference type="Pfam" id="PF04193">
    <property type="entry name" value="PQ-loop"/>
    <property type="match status" value="2"/>
</dbReference>
<dbReference type="InterPro" id="IPR051415">
    <property type="entry name" value="LAAT-1"/>
</dbReference>
<dbReference type="FunFam" id="1.20.1280.290:FF:000009">
    <property type="entry name" value="PQ loop repeat family protein"/>
    <property type="match status" value="1"/>
</dbReference>